<evidence type="ECO:0000259" key="3">
    <source>
        <dbReference type="Pfam" id="PF13477"/>
    </source>
</evidence>
<accession>B6W7G7</accession>
<feature type="domain" description="Glycosyltransferase subfamily 4-like N-terminal" evidence="3">
    <location>
        <begin position="57"/>
        <end position="159"/>
    </location>
</feature>
<dbReference type="GO" id="GO:0016757">
    <property type="term" value="F:glycosyltransferase activity"/>
    <property type="evidence" value="ECO:0007669"/>
    <property type="project" value="UniProtKB-KW"/>
</dbReference>
<evidence type="ECO:0000313" key="4">
    <source>
        <dbReference type="EMBL" id="EEB36710.1"/>
    </source>
</evidence>
<dbReference type="Gene3D" id="3.40.50.2000">
    <property type="entry name" value="Glycogen Phosphorylase B"/>
    <property type="match status" value="2"/>
</dbReference>
<reference evidence="4 5" key="1">
    <citation type="submission" date="2008-09" db="EMBL/GenBank/DDBJ databases">
        <authorList>
            <person name="Fulton L."/>
            <person name="Clifton S."/>
            <person name="Fulton B."/>
            <person name="Xu J."/>
            <person name="Minx P."/>
            <person name="Pepin K.H."/>
            <person name="Johnson M."/>
            <person name="Thiruvilangam P."/>
            <person name="Bhonagiri V."/>
            <person name="Nash W.E."/>
            <person name="Mardis E.R."/>
            <person name="Wilson R.K."/>
        </authorList>
    </citation>
    <scope>NUCLEOTIDE SEQUENCE [LARGE SCALE GENOMIC DNA]</scope>
    <source>
        <strain evidence="4 5">DSM 7454</strain>
    </source>
</reference>
<dbReference type="EC" id="2.4.-.-" evidence="4"/>
<dbReference type="eggNOG" id="COG0438">
    <property type="taxonomic scope" value="Bacteria"/>
</dbReference>
<proteinExistence type="predicted"/>
<reference evidence="4 5" key="2">
    <citation type="submission" date="2008-10" db="EMBL/GenBank/DDBJ databases">
        <title>Draft genome sequence of Anaerococcus hydrogenalis (DSM 7454).</title>
        <authorList>
            <person name="Sudarsanam P."/>
            <person name="Ley R."/>
            <person name="Guruge J."/>
            <person name="Turnbaugh P.J."/>
            <person name="Mahowald M."/>
            <person name="Liep D."/>
            <person name="Gordon J."/>
        </authorList>
    </citation>
    <scope>NUCLEOTIDE SEQUENCE [LARGE SCALE GENOMIC DNA]</scope>
    <source>
        <strain evidence="4 5">DSM 7454</strain>
    </source>
</reference>
<dbReference type="Proteomes" id="UP000005451">
    <property type="component" value="Unassembled WGS sequence"/>
</dbReference>
<feature type="compositionally biased region" description="Basic and acidic residues" evidence="1">
    <location>
        <begin position="13"/>
        <end position="22"/>
    </location>
</feature>
<keyword evidence="4" id="KW-0328">Glycosyltransferase</keyword>
<dbReference type="STRING" id="561177.ANHYDRO_00513"/>
<dbReference type="PANTHER" id="PTHR12526:SF630">
    <property type="entry name" value="GLYCOSYLTRANSFERASE"/>
    <property type="match status" value="1"/>
</dbReference>
<dbReference type="InterPro" id="IPR028098">
    <property type="entry name" value="Glyco_trans_4-like_N"/>
</dbReference>
<dbReference type="EMBL" id="ABXA01000012">
    <property type="protein sequence ID" value="EEB36710.1"/>
    <property type="molecule type" value="Genomic_DNA"/>
</dbReference>
<dbReference type="SUPFAM" id="SSF53756">
    <property type="entry name" value="UDP-Glycosyltransferase/glycogen phosphorylase"/>
    <property type="match status" value="1"/>
</dbReference>
<dbReference type="Pfam" id="PF00534">
    <property type="entry name" value="Glycos_transf_1"/>
    <property type="match status" value="1"/>
</dbReference>
<organism evidence="4 5">
    <name type="scientific">Anaerococcus hydrogenalis DSM 7454</name>
    <dbReference type="NCBI Taxonomy" id="561177"/>
    <lineage>
        <taxon>Bacteria</taxon>
        <taxon>Bacillati</taxon>
        <taxon>Bacillota</taxon>
        <taxon>Tissierellia</taxon>
        <taxon>Tissierellales</taxon>
        <taxon>Peptoniphilaceae</taxon>
        <taxon>Anaerococcus</taxon>
    </lineage>
</organism>
<keyword evidence="4" id="KW-0808">Transferase</keyword>
<evidence type="ECO:0000313" key="5">
    <source>
        <dbReference type="Proteomes" id="UP000005451"/>
    </source>
</evidence>
<dbReference type="InterPro" id="IPR001296">
    <property type="entry name" value="Glyco_trans_1"/>
</dbReference>
<dbReference type="RefSeq" id="WP_004812957.1">
    <property type="nucleotide sequence ID" value="NZ_ABXA01000012.1"/>
</dbReference>
<gene>
    <name evidence="4" type="ORF">ANHYDRO_00513</name>
</gene>
<comment type="caution">
    <text evidence="4">The sequence shown here is derived from an EMBL/GenBank/DDBJ whole genome shotgun (WGS) entry which is preliminary data.</text>
</comment>
<evidence type="ECO:0000259" key="2">
    <source>
        <dbReference type="Pfam" id="PF00534"/>
    </source>
</evidence>
<evidence type="ECO:0000256" key="1">
    <source>
        <dbReference type="SAM" id="MobiDB-lite"/>
    </source>
</evidence>
<name>B6W7G7_9FIRM</name>
<protein>
    <submittedName>
        <fullName evidence="4">Glycosyltransferase, group 1 family protein</fullName>
        <ecNumber evidence="4">2.4.-.-</ecNumber>
    </submittedName>
</protein>
<dbReference type="PANTHER" id="PTHR12526">
    <property type="entry name" value="GLYCOSYLTRANSFERASE"/>
    <property type="match status" value="1"/>
</dbReference>
<dbReference type="AlphaFoldDB" id="B6W7G7"/>
<sequence>MSGYVFISNGNKPSEEQRQSRDNIKLSNVNRPCLKTALDMGYKVFFGVNRSNPEQLKCELPVTMYDSHTYRSITNFKDNLIAYNNLKQVVKNNNIEVIHCNTPIGGMIGRLIGKRYKIDKVIYTAHGFHFYKGAPILNRTVFKLAEKIMAHWTDAIITMNEEDYQAAKKFKLKKNGKVFKVHGVGINLNNINSIEVSKLDKRKELGLKDSDLILISAGRLDKGKNYISAIKAIANLKRTDLHYLICGVGPDENILKKLCEEYGVFNRVHFLGFRNDIIELMKISDIFLFTSFREGLPRVTMEAMATGLPCIVSNIRGNVDLIMDSKGGFLCDSSDVKKISEKINYLADDKNLRKKMGKYNLKEIKDYDISFVENEIRDIYSEVLEKNK</sequence>
<feature type="domain" description="Glycosyl transferase family 1" evidence="2">
    <location>
        <begin position="200"/>
        <end position="360"/>
    </location>
</feature>
<dbReference type="Pfam" id="PF13477">
    <property type="entry name" value="Glyco_trans_4_2"/>
    <property type="match status" value="1"/>
</dbReference>
<feature type="region of interest" description="Disordered" evidence="1">
    <location>
        <begin position="1"/>
        <end position="22"/>
    </location>
</feature>